<proteinExistence type="predicted"/>
<name>A0ABR0EEX0_ZASCE</name>
<dbReference type="Proteomes" id="UP001305779">
    <property type="component" value="Unassembled WGS sequence"/>
</dbReference>
<comment type="caution">
    <text evidence="2">The sequence shown here is derived from an EMBL/GenBank/DDBJ whole genome shotgun (WGS) entry which is preliminary data.</text>
</comment>
<keyword evidence="3" id="KW-1185">Reference proteome</keyword>
<feature type="compositionally biased region" description="Polar residues" evidence="1">
    <location>
        <begin position="36"/>
        <end position="52"/>
    </location>
</feature>
<dbReference type="EMBL" id="JAXOVC010000006">
    <property type="protein sequence ID" value="KAK4499811.1"/>
    <property type="molecule type" value="Genomic_DNA"/>
</dbReference>
<reference evidence="2 3" key="1">
    <citation type="journal article" date="2023" name="G3 (Bethesda)">
        <title>A chromosome-level genome assembly of Zasmidium syzygii isolated from banana leaves.</title>
        <authorList>
            <person name="van Westerhoven A.C."/>
            <person name="Mehrabi R."/>
            <person name="Talebi R."/>
            <person name="Steentjes M.B.F."/>
            <person name="Corcolon B."/>
            <person name="Chong P.A."/>
            <person name="Kema G.H.J."/>
            <person name="Seidl M.F."/>
        </authorList>
    </citation>
    <scope>NUCLEOTIDE SEQUENCE [LARGE SCALE GENOMIC DNA]</scope>
    <source>
        <strain evidence="2 3">P124</strain>
    </source>
</reference>
<evidence type="ECO:0000313" key="3">
    <source>
        <dbReference type="Proteomes" id="UP001305779"/>
    </source>
</evidence>
<feature type="compositionally biased region" description="Basic and acidic residues" evidence="1">
    <location>
        <begin position="118"/>
        <end position="135"/>
    </location>
</feature>
<feature type="region of interest" description="Disordered" evidence="1">
    <location>
        <begin position="113"/>
        <end position="135"/>
    </location>
</feature>
<sequence length="240" mass="26435">MPATTRSQKTLEEKGVTSSKPAPAKSQTNKRKADTKATTPSKKQKTTSNTKASKAPRDDDNQEGESITINRAPVLELWASCVARSLYPSLDWSTCLSIGGAISTITAISKGRSIGTMEKPDPGKAQEKRERRQAEQAELDEVDVMGFHLKLKDGAAIVGDKPKKGNEDTLRKKYGDEQYSKVKSTFEESLKAWKGNEEELSRRAFGMYEDFRPNIPAGQKGWGRKGQLRLDSIQSAVAND</sequence>
<evidence type="ECO:0000256" key="1">
    <source>
        <dbReference type="SAM" id="MobiDB-lite"/>
    </source>
</evidence>
<feature type="region of interest" description="Disordered" evidence="1">
    <location>
        <begin position="1"/>
        <end position="70"/>
    </location>
</feature>
<gene>
    <name evidence="2" type="ORF">PRZ48_007997</name>
</gene>
<accession>A0ABR0EEX0</accession>
<protein>
    <submittedName>
        <fullName evidence="2">Uncharacterized protein</fullName>
    </submittedName>
</protein>
<organism evidence="2 3">
    <name type="scientific">Zasmidium cellare</name>
    <name type="common">Wine cellar mold</name>
    <name type="synonym">Racodium cellare</name>
    <dbReference type="NCBI Taxonomy" id="395010"/>
    <lineage>
        <taxon>Eukaryota</taxon>
        <taxon>Fungi</taxon>
        <taxon>Dikarya</taxon>
        <taxon>Ascomycota</taxon>
        <taxon>Pezizomycotina</taxon>
        <taxon>Dothideomycetes</taxon>
        <taxon>Dothideomycetidae</taxon>
        <taxon>Mycosphaerellales</taxon>
        <taxon>Mycosphaerellaceae</taxon>
        <taxon>Zasmidium</taxon>
    </lineage>
</organism>
<evidence type="ECO:0000313" key="2">
    <source>
        <dbReference type="EMBL" id="KAK4499811.1"/>
    </source>
</evidence>